<proteinExistence type="predicted"/>
<comment type="caution">
    <text evidence="2">The sequence shown here is derived from an EMBL/GenBank/DDBJ whole genome shotgun (WGS) entry which is preliminary data.</text>
</comment>
<feature type="transmembrane region" description="Helical" evidence="1">
    <location>
        <begin position="114"/>
        <end position="133"/>
    </location>
</feature>
<sequence>MKLSQEESIHYPVLLFITMLSMSIARLQGVLLGSVGRNGIWVILSVWIVAQAGLWCCLQVGRRYGSLLLISGPDLTALQRLLFFFYALFFLNVCSFMNQVFGDFISKMLLNGSSAFYISVETVLATASAMFSLKTLARYAHILLLFAVPFFLALSFSPILNFRVDRLLPLWSMEEILQPYQAIGAAFLAFSPLAAIPLIHAGRKQVSGKSVMLLSFLVVALIVFILMAGIATYGIQRAREFVYLPYGTMNAVRIENFVFERIVFLWVLYWKYIESLGTAFMLRCGARCMAGLFGRRIGPLWVIAAGALVLLGGRLTARPILFDLYGVAIGYYSLVLVLILPILLYLRMKWKERTPA</sequence>
<feature type="transmembrane region" description="Helical" evidence="1">
    <location>
        <begin position="81"/>
        <end position="102"/>
    </location>
</feature>
<reference evidence="2 3" key="1">
    <citation type="submission" date="2024-04" db="EMBL/GenBank/DDBJ databases">
        <title>draft genome sequnece of Paenibacillus filicis.</title>
        <authorList>
            <person name="Kim D.-U."/>
        </authorList>
    </citation>
    <scope>NUCLEOTIDE SEQUENCE [LARGE SCALE GENOMIC DNA]</scope>
    <source>
        <strain evidence="2 3">KACC14197</strain>
    </source>
</reference>
<feature type="transmembrane region" description="Helical" evidence="1">
    <location>
        <begin position="263"/>
        <end position="285"/>
    </location>
</feature>
<protein>
    <submittedName>
        <fullName evidence="2">Uncharacterized protein</fullName>
    </submittedName>
</protein>
<dbReference type="Proteomes" id="UP001469365">
    <property type="component" value="Unassembled WGS sequence"/>
</dbReference>
<feature type="transmembrane region" description="Helical" evidence="1">
    <location>
        <begin position="39"/>
        <end position="60"/>
    </location>
</feature>
<dbReference type="EMBL" id="JBBPCC010000026">
    <property type="protein sequence ID" value="MEK8132109.1"/>
    <property type="molecule type" value="Genomic_DNA"/>
</dbReference>
<feature type="transmembrane region" description="Helical" evidence="1">
    <location>
        <begin position="180"/>
        <end position="199"/>
    </location>
</feature>
<keyword evidence="1" id="KW-1133">Transmembrane helix</keyword>
<dbReference type="RefSeq" id="WP_341419231.1">
    <property type="nucleotide sequence ID" value="NZ_JBBPCC010000026.1"/>
</dbReference>
<keyword evidence="3" id="KW-1185">Reference proteome</keyword>
<feature type="transmembrane region" description="Helical" evidence="1">
    <location>
        <begin position="140"/>
        <end position="160"/>
    </location>
</feature>
<organism evidence="2 3">
    <name type="scientific">Paenibacillus filicis</name>
    <dbReference type="NCBI Taxonomy" id="669464"/>
    <lineage>
        <taxon>Bacteria</taxon>
        <taxon>Bacillati</taxon>
        <taxon>Bacillota</taxon>
        <taxon>Bacilli</taxon>
        <taxon>Bacillales</taxon>
        <taxon>Paenibacillaceae</taxon>
        <taxon>Paenibacillus</taxon>
    </lineage>
</organism>
<evidence type="ECO:0000313" key="3">
    <source>
        <dbReference type="Proteomes" id="UP001469365"/>
    </source>
</evidence>
<accession>A0ABU9DTB3</accession>
<keyword evidence="1" id="KW-0472">Membrane</keyword>
<name>A0ABU9DTB3_9BACL</name>
<feature type="transmembrane region" description="Helical" evidence="1">
    <location>
        <begin position="211"/>
        <end position="235"/>
    </location>
</feature>
<gene>
    <name evidence="2" type="ORF">WMW72_29850</name>
</gene>
<feature type="transmembrane region" description="Helical" evidence="1">
    <location>
        <begin position="329"/>
        <end position="346"/>
    </location>
</feature>
<evidence type="ECO:0000313" key="2">
    <source>
        <dbReference type="EMBL" id="MEK8132109.1"/>
    </source>
</evidence>
<keyword evidence="1" id="KW-0812">Transmembrane</keyword>
<feature type="transmembrane region" description="Helical" evidence="1">
    <location>
        <begin position="297"/>
        <end position="317"/>
    </location>
</feature>
<feature type="transmembrane region" description="Helical" evidence="1">
    <location>
        <begin position="12"/>
        <end position="33"/>
    </location>
</feature>
<evidence type="ECO:0000256" key="1">
    <source>
        <dbReference type="SAM" id="Phobius"/>
    </source>
</evidence>